<proteinExistence type="predicted"/>
<dbReference type="GO" id="GO:0003677">
    <property type="term" value="F:DNA binding"/>
    <property type="evidence" value="ECO:0007669"/>
    <property type="project" value="InterPro"/>
</dbReference>
<organism evidence="1 2">
    <name type="scientific">Jiella avicenniae</name>
    <dbReference type="NCBI Taxonomy" id="2907202"/>
    <lineage>
        <taxon>Bacteria</taxon>
        <taxon>Pseudomonadati</taxon>
        <taxon>Pseudomonadota</taxon>
        <taxon>Alphaproteobacteria</taxon>
        <taxon>Hyphomicrobiales</taxon>
        <taxon>Aurantimonadaceae</taxon>
        <taxon>Jiella</taxon>
    </lineage>
</organism>
<keyword evidence="2" id="KW-1185">Reference proteome</keyword>
<sequence>MDDIDDDNPDWSDFPAAPLDHAAKLKATRARLAASQADFAALLQVPTATLRNWEQRRTKPDALGLAMIDLVYDDPEGMAERLRGKRVA</sequence>
<dbReference type="RefSeq" id="WP_233718998.1">
    <property type="nucleotide sequence ID" value="NZ_JAJUWU010000006.1"/>
</dbReference>
<dbReference type="CDD" id="cd00093">
    <property type="entry name" value="HTH_XRE"/>
    <property type="match status" value="1"/>
</dbReference>
<dbReference type="InterPro" id="IPR010982">
    <property type="entry name" value="Lambda_DNA-bd_dom_sf"/>
</dbReference>
<dbReference type="AlphaFoldDB" id="A0A9X1NYG4"/>
<name>A0A9X1NYG4_9HYPH</name>
<evidence type="ECO:0008006" key="3">
    <source>
        <dbReference type="Google" id="ProtNLM"/>
    </source>
</evidence>
<protein>
    <recommendedName>
        <fullName evidence="3">Transcriptional regulator</fullName>
    </recommendedName>
</protein>
<accession>A0A9X1NYG4</accession>
<evidence type="ECO:0000313" key="1">
    <source>
        <dbReference type="EMBL" id="MCE7027842.1"/>
    </source>
</evidence>
<dbReference type="Proteomes" id="UP001139035">
    <property type="component" value="Unassembled WGS sequence"/>
</dbReference>
<dbReference type="EMBL" id="JAJUWU010000006">
    <property type="protein sequence ID" value="MCE7027842.1"/>
    <property type="molecule type" value="Genomic_DNA"/>
</dbReference>
<dbReference type="Gene3D" id="1.10.260.40">
    <property type="entry name" value="lambda repressor-like DNA-binding domains"/>
    <property type="match status" value="1"/>
</dbReference>
<reference evidence="1" key="1">
    <citation type="submission" date="2022-01" db="EMBL/GenBank/DDBJ databases">
        <title>Jiella avicenniae sp. nov., a novel endophytic bacterium isolated from bark of Avicennia marina.</title>
        <authorList>
            <person name="Tuo L."/>
        </authorList>
    </citation>
    <scope>NUCLEOTIDE SEQUENCE</scope>
    <source>
        <strain evidence="1">CBK1P-4</strain>
    </source>
</reference>
<gene>
    <name evidence="1" type="ORF">LZD57_07550</name>
</gene>
<dbReference type="SUPFAM" id="SSF47413">
    <property type="entry name" value="lambda repressor-like DNA-binding domains"/>
    <property type="match status" value="1"/>
</dbReference>
<dbReference type="InterPro" id="IPR001387">
    <property type="entry name" value="Cro/C1-type_HTH"/>
</dbReference>
<evidence type="ECO:0000313" key="2">
    <source>
        <dbReference type="Proteomes" id="UP001139035"/>
    </source>
</evidence>
<comment type="caution">
    <text evidence="1">The sequence shown here is derived from an EMBL/GenBank/DDBJ whole genome shotgun (WGS) entry which is preliminary data.</text>
</comment>